<organism evidence="2 3">
    <name type="scientific">Aspergillus transmontanensis</name>
    <dbReference type="NCBI Taxonomy" id="1034304"/>
    <lineage>
        <taxon>Eukaryota</taxon>
        <taxon>Fungi</taxon>
        <taxon>Dikarya</taxon>
        <taxon>Ascomycota</taxon>
        <taxon>Pezizomycotina</taxon>
        <taxon>Eurotiomycetes</taxon>
        <taxon>Eurotiomycetidae</taxon>
        <taxon>Eurotiales</taxon>
        <taxon>Aspergillaceae</taxon>
        <taxon>Aspergillus</taxon>
        <taxon>Aspergillus subgen. Circumdati</taxon>
    </lineage>
</organism>
<proteinExistence type="predicted"/>
<evidence type="ECO:0000313" key="2">
    <source>
        <dbReference type="EMBL" id="KAE8317970.1"/>
    </source>
</evidence>
<sequence length="79" mass="8757">MTSVILASGSSRKHSGVNRSIDLQGNLPTGPAVFICFGLVFCLRPFCWITNGLLVLERTFSDIRGWAWAGIIICFLLWL</sequence>
<name>A0A5N6WEY8_9EURO</name>
<keyword evidence="1" id="KW-0812">Transmembrane</keyword>
<dbReference type="AlphaFoldDB" id="A0A5N6WEY8"/>
<accession>A0A5N6WEY8</accession>
<evidence type="ECO:0000256" key="1">
    <source>
        <dbReference type="SAM" id="Phobius"/>
    </source>
</evidence>
<keyword evidence="3" id="KW-1185">Reference proteome</keyword>
<dbReference type="Proteomes" id="UP000325433">
    <property type="component" value="Unassembled WGS sequence"/>
</dbReference>
<gene>
    <name evidence="2" type="ORF">BDV41DRAFT_524222</name>
</gene>
<protein>
    <submittedName>
        <fullName evidence="2">Uncharacterized protein</fullName>
    </submittedName>
</protein>
<keyword evidence="1" id="KW-1133">Transmembrane helix</keyword>
<keyword evidence="1" id="KW-0472">Membrane</keyword>
<reference evidence="3" key="1">
    <citation type="submission" date="2019-04" db="EMBL/GenBank/DDBJ databases">
        <title>Friends and foes A comparative genomics studyof 23 Aspergillus species from section Flavi.</title>
        <authorList>
            <consortium name="DOE Joint Genome Institute"/>
            <person name="Kjaerbolling I."/>
            <person name="Vesth T."/>
            <person name="Frisvad J.C."/>
            <person name="Nybo J.L."/>
            <person name="Theobald S."/>
            <person name="Kildgaard S."/>
            <person name="Isbrandt T."/>
            <person name="Kuo A."/>
            <person name="Sato A."/>
            <person name="Lyhne E.K."/>
            <person name="Kogle M.E."/>
            <person name="Wiebenga A."/>
            <person name="Kun R.S."/>
            <person name="Lubbers R.J."/>
            <person name="Makela M.R."/>
            <person name="Barry K."/>
            <person name="Chovatia M."/>
            <person name="Clum A."/>
            <person name="Daum C."/>
            <person name="Haridas S."/>
            <person name="He G."/>
            <person name="LaButti K."/>
            <person name="Lipzen A."/>
            <person name="Mondo S."/>
            <person name="Riley R."/>
            <person name="Salamov A."/>
            <person name="Simmons B.A."/>
            <person name="Magnuson J.K."/>
            <person name="Henrissat B."/>
            <person name="Mortensen U.H."/>
            <person name="Larsen T.O."/>
            <person name="Devries R.P."/>
            <person name="Grigoriev I.V."/>
            <person name="Machida M."/>
            <person name="Baker S.E."/>
            <person name="Andersen M.R."/>
        </authorList>
    </citation>
    <scope>NUCLEOTIDE SEQUENCE [LARGE SCALE GENOMIC DNA]</scope>
    <source>
        <strain evidence="3">CBS 130015</strain>
    </source>
</reference>
<evidence type="ECO:0000313" key="3">
    <source>
        <dbReference type="Proteomes" id="UP000325433"/>
    </source>
</evidence>
<feature type="transmembrane region" description="Helical" evidence="1">
    <location>
        <begin position="32"/>
        <end position="56"/>
    </location>
</feature>
<dbReference type="EMBL" id="ML738299">
    <property type="protein sequence ID" value="KAE8317970.1"/>
    <property type="molecule type" value="Genomic_DNA"/>
</dbReference>